<proteinExistence type="predicted"/>
<accession>T1KI90</accession>
<keyword evidence="2" id="KW-1185">Reference proteome</keyword>
<dbReference type="Proteomes" id="UP000015104">
    <property type="component" value="Unassembled WGS sequence"/>
</dbReference>
<dbReference type="AlphaFoldDB" id="T1KI90"/>
<name>T1KI90_TETUR</name>
<evidence type="ECO:0000313" key="1">
    <source>
        <dbReference type="EnsemblMetazoa" id="tetur12g00500.1"/>
    </source>
</evidence>
<reference evidence="1" key="2">
    <citation type="submission" date="2015-06" db="UniProtKB">
        <authorList>
            <consortium name="EnsemblMetazoa"/>
        </authorList>
    </citation>
    <scope>IDENTIFICATION</scope>
</reference>
<dbReference type="HOGENOM" id="CLU_2906963_0_0_1"/>
<evidence type="ECO:0000313" key="2">
    <source>
        <dbReference type="Proteomes" id="UP000015104"/>
    </source>
</evidence>
<dbReference type="EMBL" id="CAEY01000111">
    <property type="status" value="NOT_ANNOTATED_CDS"/>
    <property type="molecule type" value="Genomic_DNA"/>
</dbReference>
<reference evidence="2" key="1">
    <citation type="submission" date="2011-08" db="EMBL/GenBank/DDBJ databases">
        <authorList>
            <person name="Rombauts S."/>
        </authorList>
    </citation>
    <scope>NUCLEOTIDE SEQUENCE</scope>
    <source>
        <strain evidence="2">London</strain>
    </source>
</reference>
<dbReference type="EnsemblMetazoa" id="tetur12g00500.1">
    <property type="protein sequence ID" value="tetur12g00500.1"/>
    <property type="gene ID" value="tetur12g00500"/>
</dbReference>
<protein>
    <submittedName>
        <fullName evidence="1">Uncharacterized protein</fullName>
    </submittedName>
</protein>
<sequence length="62" mass="7219">MIVHLNDLYKNKSRPKTNLMLAAFKSGDKQFRSTMISGSVYPNLYDRTRHMTGKCNNYFESV</sequence>
<organism evidence="1 2">
    <name type="scientific">Tetranychus urticae</name>
    <name type="common">Two-spotted spider mite</name>
    <dbReference type="NCBI Taxonomy" id="32264"/>
    <lineage>
        <taxon>Eukaryota</taxon>
        <taxon>Metazoa</taxon>
        <taxon>Ecdysozoa</taxon>
        <taxon>Arthropoda</taxon>
        <taxon>Chelicerata</taxon>
        <taxon>Arachnida</taxon>
        <taxon>Acari</taxon>
        <taxon>Acariformes</taxon>
        <taxon>Trombidiformes</taxon>
        <taxon>Prostigmata</taxon>
        <taxon>Eleutherengona</taxon>
        <taxon>Raphignathae</taxon>
        <taxon>Tetranychoidea</taxon>
        <taxon>Tetranychidae</taxon>
        <taxon>Tetranychus</taxon>
    </lineage>
</organism>